<organism evidence="1 2">
    <name type="scientific">Microbispora hainanensis</name>
    <dbReference type="NCBI Taxonomy" id="568844"/>
    <lineage>
        <taxon>Bacteria</taxon>
        <taxon>Bacillati</taxon>
        <taxon>Actinomycetota</taxon>
        <taxon>Actinomycetes</taxon>
        <taxon>Streptosporangiales</taxon>
        <taxon>Streptosporangiaceae</taxon>
        <taxon>Microbispora</taxon>
    </lineage>
</organism>
<gene>
    <name evidence="1" type="ORF">FLX08_29740</name>
</gene>
<dbReference type="RefSeq" id="WP_142623581.1">
    <property type="nucleotide sequence ID" value="NZ_VIRM01000047.1"/>
</dbReference>
<dbReference type="EMBL" id="VIRM01000047">
    <property type="protein sequence ID" value="TQS17306.1"/>
    <property type="molecule type" value="Genomic_DNA"/>
</dbReference>
<accession>A0A544YKN7</accession>
<evidence type="ECO:0000313" key="1">
    <source>
        <dbReference type="EMBL" id="TQS17306.1"/>
    </source>
</evidence>
<sequence length="69" mass="7421">MTDRKGTAPTEGWRVMTSDRGRLWATRERPFPAAAEEAGAARTVDGDDLTELCRVIAEQESLAALASAS</sequence>
<dbReference type="AlphaFoldDB" id="A0A544YKN7"/>
<reference evidence="1 2" key="1">
    <citation type="submission" date="2019-07" db="EMBL/GenBank/DDBJ databases">
        <title>Microbispora hainanensis DSM 45428.</title>
        <authorList>
            <person name="Thawai C."/>
        </authorList>
    </citation>
    <scope>NUCLEOTIDE SEQUENCE [LARGE SCALE GENOMIC DNA]</scope>
    <source>
        <strain evidence="1 2">DSM 45428</strain>
    </source>
</reference>
<comment type="caution">
    <text evidence="1">The sequence shown here is derived from an EMBL/GenBank/DDBJ whole genome shotgun (WGS) entry which is preliminary data.</text>
</comment>
<protein>
    <submittedName>
        <fullName evidence="1">Uncharacterized protein</fullName>
    </submittedName>
</protein>
<evidence type="ECO:0000313" key="2">
    <source>
        <dbReference type="Proteomes" id="UP000316541"/>
    </source>
</evidence>
<name>A0A544YKN7_9ACTN</name>
<dbReference type="Proteomes" id="UP000316541">
    <property type="component" value="Unassembled WGS sequence"/>
</dbReference>
<proteinExistence type="predicted"/>